<dbReference type="InterPro" id="IPR036875">
    <property type="entry name" value="Znf_CCHC_sf"/>
</dbReference>
<dbReference type="InterPro" id="IPR001878">
    <property type="entry name" value="Znf_CCHC"/>
</dbReference>
<dbReference type="GO" id="GO:0008270">
    <property type="term" value="F:zinc ion binding"/>
    <property type="evidence" value="ECO:0007669"/>
    <property type="project" value="UniProtKB-KW"/>
</dbReference>
<feature type="domain" description="CCHC-type" evidence="2">
    <location>
        <begin position="251"/>
        <end position="266"/>
    </location>
</feature>
<dbReference type="InterPro" id="IPR054722">
    <property type="entry name" value="PolX-like_BBD"/>
</dbReference>
<dbReference type="Pfam" id="PF22936">
    <property type="entry name" value="Pol_BBD"/>
    <property type="match status" value="1"/>
</dbReference>
<accession>A0A438GP77</accession>
<comment type="caution">
    <text evidence="3">The sequence shown here is derived from an EMBL/GenBank/DDBJ whole genome shotgun (WGS) entry which is preliminary data.</text>
</comment>
<dbReference type="EMBL" id="QGNW01000379">
    <property type="protein sequence ID" value="RVW73992.1"/>
    <property type="molecule type" value="Genomic_DNA"/>
</dbReference>
<dbReference type="GO" id="GO:0003676">
    <property type="term" value="F:nucleic acid binding"/>
    <property type="evidence" value="ECO:0007669"/>
    <property type="project" value="InterPro"/>
</dbReference>
<dbReference type="AlphaFoldDB" id="A0A438GP77"/>
<dbReference type="SUPFAM" id="SSF57756">
    <property type="entry name" value="Retrovirus zinc finger-like domains"/>
    <property type="match status" value="1"/>
</dbReference>
<dbReference type="Pfam" id="PF14223">
    <property type="entry name" value="Retrotran_gag_2"/>
    <property type="match status" value="1"/>
</dbReference>
<evidence type="ECO:0000313" key="3">
    <source>
        <dbReference type="EMBL" id="RVW73992.1"/>
    </source>
</evidence>
<dbReference type="SMART" id="SM00343">
    <property type="entry name" value="ZnF_C2HC"/>
    <property type="match status" value="1"/>
</dbReference>
<dbReference type="PROSITE" id="PS50158">
    <property type="entry name" value="ZF_CCHC"/>
    <property type="match status" value="1"/>
</dbReference>
<dbReference type="InterPro" id="IPR025724">
    <property type="entry name" value="GAG-pre-integrase_dom"/>
</dbReference>
<keyword evidence="1" id="KW-0862">Zinc</keyword>
<dbReference type="Pfam" id="PF13976">
    <property type="entry name" value="gag_pre-integrs"/>
    <property type="match status" value="1"/>
</dbReference>
<sequence length="442" mass="51852">MATENFAQPTVPRFDGYYDHWVVLMENFLHSNEYWSIVENGIPSIAEGSTPTQAQRKEVEEVRLKDMKIKNYQFQSIDRIIMETILDKNTTKSIWDSMRQKYQSSTRVKRAQLQALRKEFKILQMKEGEKVDEYFARALTISNKMKTHEERMWQNVIVEKILRLMTLRFNYVVCSIEDSNNMDTMTIDELQSIILVHEQRMNCHSGNARDEQALKVSYGERYEGRGKCQSFVRGRGRGRGRYFANKATMECFKCHKLGHFQYECPSWEKSANYAEFNEEEEMFLMSYVEVNNSKQEDVWFLDSGCSNHMCRNRQWFSNIDETFRHSVKFDNNTRMGVMGKGNIRLEINGSTQTKMTTNQMFVLLANVVLETSTCLQAVTEDNSKLWHRRFGHLSYKGLRTLKYKEIVKGLPLLRASTIACNECFVGKQHKNAIPKKSQWRAS</sequence>
<dbReference type="PANTHER" id="PTHR35317:SF34">
    <property type="match status" value="1"/>
</dbReference>
<evidence type="ECO:0000256" key="1">
    <source>
        <dbReference type="PROSITE-ProRule" id="PRU00047"/>
    </source>
</evidence>
<dbReference type="Proteomes" id="UP000288805">
    <property type="component" value="Unassembled WGS sequence"/>
</dbReference>
<protein>
    <submittedName>
        <fullName evidence="3">Retrovirus-related Pol polyprotein from transposon TNT 1-94</fullName>
    </submittedName>
</protein>
<gene>
    <name evidence="3" type="primary">POLX_1816</name>
    <name evidence="3" type="ORF">CK203_053172</name>
</gene>
<evidence type="ECO:0000259" key="2">
    <source>
        <dbReference type="PROSITE" id="PS50158"/>
    </source>
</evidence>
<proteinExistence type="predicted"/>
<organism evidence="3 4">
    <name type="scientific">Vitis vinifera</name>
    <name type="common">Grape</name>
    <dbReference type="NCBI Taxonomy" id="29760"/>
    <lineage>
        <taxon>Eukaryota</taxon>
        <taxon>Viridiplantae</taxon>
        <taxon>Streptophyta</taxon>
        <taxon>Embryophyta</taxon>
        <taxon>Tracheophyta</taxon>
        <taxon>Spermatophyta</taxon>
        <taxon>Magnoliopsida</taxon>
        <taxon>eudicotyledons</taxon>
        <taxon>Gunneridae</taxon>
        <taxon>Pentapetalae</taxon>
        <taxon>rosids</taxon>
        <taxon>Vitales</taxon>
        <taxon>Vitaceae</taxon>
        <taxon>Viteae</taxon>
        <taxon>Vitis</taxon>
    </lineage>
</organism>
<keyword evidence="1" id="KW-0479">Metal-binding</keyword>
<dbReference type="PANTHER" id="PTHR35317">
    <property type="entry name" value="OS04G0629600 PROTEIN"/>
    <property type="match status" value="1"/>
</dbReference>
<evidence type="ECO:0000313" key="4">
    <source>
        <dbReference type="Proteomes" id="UP000288805"/>
    </source>
</evidence>
<keyword evidence="1" id="KW-0863">Zinc-finger</keyword>
<reference evidence="3 4" key="1">
    <citation type="journal article" date="2018" name="PLoS Genet.">
        <title>Population sequencing reveals clonal diversity and ancestral inbreeding in the grapevine cultivar Chardonnay.</title>
        <authorList>
            <person name="Roach M.J."/>
            <person name="Johnson D.L."/>
            <person name="Bohlmann J."/>
            <person name="van Vuuren H.J."/>
            <person name="Jones S.J."/>
            <person name="Pretorius I.S."/>
            <person name="Schmidt S.A."/>
            <person name="Borneman A.R."/>
        </authorList>
    </citation>
    <scope>NUCLEOTIDE SEQUENCE [LARGE SCALE GENOMIC DNA]</scope>
    <source>
        <strain evidence="4">cv. Chardonnay</strain>
        <tissue evidence="3">Leaf</tissue>
    </source>
</reference>
<name>A0A438GP77_VITVI</name>